<organism evidence="3 4">
    <name type="scientific">Massilia niabensis</name>
    <dbReference type="NCBI Taxonomy" id="544910"/>
    <lineage>
        <taxon>Bacteria</taxon>
        <taxon>Pseudomonadati</taxon>
        <taxon>Pseudomonadota</taxon>
        <taxon>Betaproteobacteria</taxon>
        <taxon>Burkholderiales</taxon>
        <taxon>Oxalobacteraceae</taxon>
        <taxon>Telluria group</taxon>
        <taxon>Massilia</taxon>
    </lineage>
</organism>
<evidence type="ECO:0000313" key="3">
    <source>
        <dbReference type="EMBL" id="MFC5458787.1"/>
    </source>
</evidence>
<comment type="caution">
    <text evidence="3">The sequence shown here is derived from an EMBL/GenBank/DDBJ whole genome shotgun (WGS) entry which is preliminary data.</text>
</comment>
<proteinExistence type="predicted"/>
<name>A0ABW0L122_9BURK</name>
<keyword evidence="4" id="KW-1185">Reference proteome</keyword>
<evidence type="ECO:0000313" key="4">
    <source>
        <dbReference type="Proteomes" id="UP001596050"/>
    </source>
</evidence>
<gene>
    <name evidence="3" type="ORF">ACFPN5_03045</name>
</gene>
<protein>
    <submittedName>
        <fullName evidence="3">TadE/TadG family type IV pilus assembly protein</fullName>
    </submittedName>
</protein>
<reference evidence="4" key="1">
    <citation type="journal article" date="2019" name="Int. J. Syst. Evol. Microbiol.">
        <title>The Global Catalogue of Microorganisms (GCM) 10K type strain sequencing project: providing services to taxonomists for standard genome sequencing and annotation.</title>
        <authorList>
            <consortium name="The Broad Institute Genomics Platform"/>
            <consortium name="The Broad Institute Genome Sequencing Center for Infectious Disease"/>
            <person name="Wu L."/>
            <person name="Ma J."/>
        </authorList>
    </citation>
    <scope>NUCLEOTIDE SEQUENCE [LARGE SCALE GENOMIC DNA]</scope>
    <source>
        <strain evidence="4">KACC 12649</strain>
    </source>
</reference>
<evidence type="ECO:0000259" key="2">
    <source>
        <dbReference type="Pfam" id="PF07811"/>
    </source>
</evidence>
<accession>A0ABW0L122</accession>
<sequence>MTFSIRRPVSDSRRHQRQGGVAAIELAILLPLLLLTLAPLILCARYMWHYTVAQKAAQDAARYMSTVSIAEMKSKTMAVHAKNIAVEIAKREVAELAPGEDIGSPDVFCGVNTCGFLGGQAAVPKTVTVFVAFPVTDTFFGTYLGPDGWLINVKATVPYVGK</sequence>
<feature type="domain" description="TadE-like" evidence="2">
    <location>
        <begin position="20"/>
        <end position="62"/>
    </location>
</feature>
<dbReference type="Proteomes" id="UP001596050">
    <property type="component" value="Unassembled WGS sequence"/>
</dbReference>
<dbReference type="InterPro" id="IPR012495">
    <property type="entry name" value="TadE-like_dom"/>
</dbReference>
<dbReference type="RefSeq" id="WP_379779985.1">
    <property type="nucleotide sequence ID" value="NZ_JBHSMU010000004.1"/>
</dbReference>
<keyword evidence="1" id="KW-0472">Membrane</keyword>
<evidence type="ECO:0000256" key="1">
    <source>
        <dbReference type="SAM" id="Phobius"/>
    </source>
</evidence>
<keyword evidence="1" id="KW-1133">Transmembrane helix</keyword>
<feature type="transmembrane region" description="Helical" evidence="1">
    <location>
        <begin position="21"/>
        <end position="48"/>
    </location>
</feature>
<keyword evidence="1" id="KW-0812">Transmembrane</keyword>
<dbReference type="EMBL" id="JBHSMU010000004">
    <property type="protein sequence ID" value="MFC5458787.1"/>
    <property type="molecule type" value="Genomic_DNA"/>
</dbReference>
<dbReference type="Pfam" id="PF07811">
    <property type="entry name" value="TadE"/>
    <property type="match status" value="1"/>
</dbReference>